<dbReference type="RefSeq" id="WP_258883033.1">
    <property type="nucleotide sequence ID" value="NZ_CP090065.1"/>
</dbReference>
<protein>
    <submittedName>
        <fullName evidence="1">Uncharacterized protein</fullName>
    </submittedName>
</protein>
<dbReference type="EMBL" id="CP090065">
    <property type="protein sequence ID" value="UVO07684.1"/>
    <property type="molecule type" value="Genomic_DNA"/>
</dbReference>
<evidence type="ECO:0000313" key="2">
    <source>
        <dbReference type="Proteomes" id="UP001059272"/>
    </source>
</evidence>
<evidence type="ECO:0000313" key="1">
    <source>
        <dbReference type="EMBL" id="UVO07684.1"/>
    </source>
</evidence>
<name>A0AAE9NNY8_9GAMM</name>
<gene>
    <name evidence="1" type="ORF">LW347_17815</name>
</gene>
<reference evidence="1" key="1">
    <citation type="submission" date="2021-12" db="EMBL/GenBank/DDBJ databases">
        <title>Genome sequence of novel Pectobacterium sp. causing blackleg.</title>
        <authorList>
            <person name="Wang J."/>
        </authorList>
    </citation>
    <scope>NUCLEOTIDE SEQUENCE</scope>
    <source>
        <strain evidence="1">BY21311</strain>
    </source>
</reference>
<dbReference type="AlphaFoldDB" id="A0AAE9NNY8"/>
<dbReference type="KEGG" id="ppoo:LW347_17815"/>
<sequence length="55" mass="5775">MDAAKASAASDKNVRDIFEQYLCWPEGRAPFMGRVNASLAARKAGMGTEGTALAA</sequence>
<dbReference type="Proteomes" id="UP001059272">
    <property type="component" value="Chromosome"/>
</dbReference>
<accession>A0AAE9NNY8</accession>
<organism evidence="1 2">
    <name type="scientific">Pectobacterium polonicum</name>
    <dbReference type="NCBI Taxonomy" id="2485124"/>
    <lineage>
        <taxon>Bacteria</taxon>
        <taxon>Pseudomonadati</taxon>
        <taxon>Pseudomonadota</taxon>
        <taxon>Gammaproteobacteria</taxon>
        <taxon>Enterobacterales</taxon>
        <taxon>Pectobacteriaceae</taxon>
        <taxon>Pectobacterium</taxon>
    </lineage>
</organism>
<proteinExistence type="predicted"/>